<dbReference type="Gene3D" id="2.120.10.30">
    <property type="entry name" value="TolB, C-terminal domain"/>
    <property type="match status" value="1"/>
</dbReference>
<dbReference type="InterPro" id="IPR011042">
    <property type="entry name" value="6-blade_b-propeller_TolB-like"/>
</dbReference>
<feature type="binding site" evidence="3">
    <location>
        <position position="104"/>
    </location>
    <ligand>
        <name>substrate</name>
    </ligand>
</feature>
<feature type="binding site" evidence="3">
    <location>
        <position position="106"/>
    </location>
    <ligand>
        <name>substrate</name>
    </ligand>
</feature>
<dbReference type="Proteomes" id="UP000188604">
    <property type="component" value="Chromosome"/>
</dbReference>
<dbReference type="AlphaFoldDB" id="A0A1U9KR81"/>
<dbReference type="InterPro" id="IPR013658">
    <property type="entry name" value="SGL"/>
</dbReference>
<dbReference type="KEGG" id="nch:A0U93_10730"/>
<accession>A0A1U9KR81</accession>
<evidence type="ECO:0000313" key="6">
    <source>
        <dbReference type="Proteomes" id="UP000188604"/>
    </source>
</evidence>
<feature type="domain" description="SMP-30/Gluconolactonase/LRE-like region" evidence="4">
    <location>
        <begin position="19"/>
        <end position="261"/>
    </location>
</feature>
<dbReference type="SUPFAM" id="SSF63829">
    <property type="entry name" value="Calcium-dependent phosphotriesterase"/>
    <property type="match status" value="1"/>
</dbReference>
<dbReference type="InterPro" id="IPR005511">
    <property type="entry name" value="SMP-30"/>
</dbReference>
<comment type="cofactor">
    <cofactor evidence="3">
        <name>Zn(2+)</name>
        <dbReference type="ChEBI" id="CHEBI:29105"/>
    </cofactor>
    <text evidence="3">Binds 1 divalent metal cation per subunit.</text>
</comment>
<dbReference type="STRING" id="320497.A0U93_10730"/>
<evidence type="ECO:0000313" key="5">
    <source>
        <dbReference type="EMBL" id="AQS88338.1"/>
    </source>
</evidence>
<feature type="binding site" evidence="3">
    <location>
        <position position="202"/>
    </location>
    <ligand>
        <name>a divalent metal cation</name>
        <dbReference type="ChEBI" id="CHEBI:60240"/>
    </ligand>
</feature>
<dbReference type="GO" id="GO:0004341">
    <property type="term" value="F:gluconolactonase activity"/>
    <property type="evidence" value="ECO:0007669"/>
    <property type="project" value="TreeGrafter"/>
</dbReference>
<evidence type="ECO:0000256" key="1">
    <source>
        <dbReference type="ARBA" id="ARBA00008853"/>
    </source>
</evidence>
<feature type="binding site" evidence="3">
    <location>
        <position position="155"/>
    </location>
    <ligand>
        <name>a divalent metal cation</name>
        <dbReference type="ChEBI" id="CHEBI:60240"/>
    </ligand>
</feature>
<gene>
    <name evidence="5" type="ORF">A0U93_10730</name>
</gene>
<feature type="active site" description="Proton donor/acceptor" evidence="2">
    <location>
        <position position="202"/>
    </location>
</feature>
<organism evidence="5 6">
    <name type="scientific">Neoasaia chiangmaiensis</name>
    <dbReference type="NCBI Taxonomy" id="320497"/>
    <lineage>
        <taxon>Bacteria</taxon>
        <taxon>Pseudomonadati</taxon>
        <taxon>Pseudomonadota</taxon>
        <taxon>Alphaproteobacteria</taxon>
        <taxon>Acetobacterales</taxon>
        <taxon>Acetobacteraceae</taxon>
        <taxon>Neoasaia</taxon>
    </lineage>
</organism>
<evidence type="ECO:0000256" key="3">
    <source>
        <dbReference type="PIRSR" id="PIRSR605511-2"/>
    </source>
</evidence>
<proteinExistence type="inferred from homology"/>
<dbReference type="PANTHER" id="PTHR10907">
    <property type="entry name" value="REGUCALCIN"/>
    <property type="match status" value="1"/>
</dbReference>
<dbReference type="Pfam" id="PF08450">
    <property type="entry name" value="SGL"/>
    <property type="match status" value="1"/>
</dbReference>
<name>A0A1U9KR81_9PROT</name>
<comment type="similarity">
    <text evidence="1">Belongs to the SMP-30/CGR1 family.</text>
</comment>
<evidence type="ECO:0000256" key="2">
    <source>
        <dbReference type="PIRSR" id="PIRSR605511-1"/>
    </source>
</evidence>
<evidence type="ECO:0000259" key="4">
    <source>
        <dbReference type="Pfam" id="PF08450"/>
    </source>
</evidence>
<dbReference type="GO" id="GO:0005509">
    <property type="term" value="F:calcium ion binding"/>
    <property type="evidence" value="ECO:0007669"/>
    <property type="project" value="TreeGrafter"/>
</dbReference>
<feature type="binding site" evidence="3">
    <location>
        <position position="21"/>
    </location>
    <ligand>
        <name>a divalent metal cation</name>
        <dbReference type="ChEBI" id="CHEBI:60240"/>
    </ligand>
</feature>
<dbReference type="GO" id="GO:0019853">
    <property type="term" value="P:L-ascorbic acid biosynthetic process"/>
    <property type="evidence" value="ECO:0007669"/>
    <property type="project" value="TreeGrafter"/>
</dbReference>
<keyword evidence="6" id="KW-1185">Reference proteome</keyword>
<protein>
    <submittedName>
        <fullName evidence="5">Gluconolaconase</fullName>
    </submittedName>
</protein>
<reference evidence="5 6" key="1">
    <citation type="submission" date="2016-03" db="EMBL/GenBank/DDBJ databases">
        <title>Acetic acid bacteria sequencing.</title>
        <authorList>
            <person name="Brandt J."/>
            <person name="Jakob F."/>
            <person name="Vogel R.F."/>
        </authorList>
    </citation>
    <scope>NUCLEOTIDE SEQUENCE [LARGE SCALE GENOMIC DNA]</scope>
    <source>
        <strain evidence="5 6">NBRC 101099</strain>
    </source>
</reference>
<sequence length="297" mass="32517">MTMSSKIVPGCLFDVKVTLGEGPVWIAEEQALYFVDIPASTIHRYHPETEKHDTWKAPNRAAFLLPVTDGTFLCGMPDGLYRFDPRDGRFSHDAVVEPGKPGNRLNDGCVDPKGRVWFGSMDDSEQSPTGSIYCVRHTPGGLDISHHDEGYTVSNGPAVSPDGRILYVCDSPEQTIYAFTVTETGDLSQERIFARLDQGYPDGIVTDSEGGLWCCVWGGSRILHFAPDGTLLETIAMPCSNVTKLAFGGEDYRTAFVTTARRGVPEAQLAKEPHAGSIFSFRVEVPGIPQQKFQLAN</sequence>
<dbReference type="PRINTS" id="PR01790">
    <property type="entry name" value="SMP30FAMILY"/>
</dbReference>
<dbReference type="RefSeq" id="WP_077807363.1">
    <property type="nucleotide sequence ID" value="NZ_BJXS01000003.1"/>
</dbReference>
<dbReference type="EMBL" id="CP014691">
    <property type="protein sequence ID" value="AQS88338.1"/>
    <property type="molecule type" value="Genomic_DNA"/>
</dbReference>
<keyword evidence="3" id="KW-0862">Zinc</keyword>
<keyword evidence="3" id="KW-0479">Metal-binding</keyword>
<dbReference type="PANTHER" id="PTHR10907:SF47">
    <property type="entry name" value="REGUCALCIN"/>
    <property type="match status" value="1"/>
</dbReference>